<dbReference type="Pfam" id="PF11817">
    <property type="entry name" value="Foie-gras_1"/>
    <property type="match status" value="1"/>
</dbReference>
<dbReference type="PANTHER" id="PTHR14374">
    <property type="entry name" value="FOIE GRAS"/>
    <property type="match status" value="1"/>
</dbReference>
<dbReference type="InterPro" id="IPR011990">
    <property type="entry name" value="TPR-like_helical_dom_sf"/>
</dbReference>
<dbReference type="Proteomes" id="UP001153678">
    <property type="component" value="Unassembled WGS sequence"/>
</dbReference>
<proteinExistence type="predicted"/>
<feature type="domain" description="Trafficking protein particle complex subunit 11" evidence="3">
    <location>
        <begin position="391"/>
        <end position="648"/>
    </location>
</feature>
<dbReference type="InterPro" id="IPR012880">
    <property type="entry name" value="Gryzun"/>
</dbReference>
<name>A0A9W4WMM0_9GLOM</name>
<dbReference type="EMBL" id="CAMKVN010000205">
    <property type="protein sequence ID" value="CAI2165209.1"/>
    <property type="molecule type" value="Genomic_DNA"/>
</dbReference>
<dbReference type="SUPFAM" id="SSF48452">
    <property type="entry name" value="TPR-like"/>
    <property type="match status" value="1"/>
</dbReference>
<evidence type="ECO:0000259" key="3">
    <source>
        <dbReference type="Pfam" id="PF11817"/>
    </source>
</evidence>
<sequence length="1347" mass="153516">MILMTELNYTFPFANSTMDNYPPEFILHHVPLMAVIGLGTARDLVEQSTITADSATSSPVSSKPQSRRSSLGASSALTAAKQQLSKSLLALLTAKSQVGVWELGKSASATFHVVAVDKNHQFPPRKPMMRPPAQTHNPNMPIAHSPLSPLTQGSPAYPDGLIPPIWVRKHREILPSVVVGFYELWYRSSSDPIQEKEEITPVSETPATVESMDYNLGMEINERRKSLHERGIKFSAVILLKVQNAKDQTIDDRIGNIRRFSGLDTRNSLFLLTPSHHGDLQDFVINLQKSLYEHGLNYYREHGKRVKRKRSRLPSPSSINSMRSSTIPQPLGVQGWMIRYDYKLATFAEFRQDMEAAINYYDSAYNLLVDLFAPQSSITPGAIGLPIRNKRWAEARILADTINLKICKLNLYINSPSGALAQLNKHVSTFRNISDTLGIGEETFEYWAWLSKQYRIFGDVLEIATRSGFIIPDPATISHNTVSSDFRFSISHNPNTGSGINPTMVLQHPGFYYHMAAQYNSLRRKNFLELEMFMKKEGHELPPPNILEAERNVDHSTTTIELFTKSYEQFKAQKTGRMTLYLASEIANTYLEAGKYETALKFFERIAKTYRKEHWHTILESILRCSLKCAKELGGWENVVEYLVELLSDQFSMSNQNRVEIHNELMDILFKANLPEFRKVAIDMDEINSFITCRVQFKDDTTFIGAETPFQITVTTQAESLPTPLRFSFLRLKFNDSYFNHYLSDKSNDEEDNAKLEWVDCKNCSQEEVDGEGLVWVKNVNLKFSKGIIKIFEGLIVPKESGDIQLQTISFGFLSEKWKVELHCNLKNAWEERSKRKWVIGDVDSEGEVIKPTYTILNGIGERITIKVMQKLAKLDIQAKHSAPALLDEHYPIEITIVNLEQEEVKAFLNAEVVTDAPPSSIDSEDFITLNPTTNSSNNIKDIDIGIIPAGESAVKMVYVLGKKSNFSRTLHLTVHYASTSSVPSAPPPSQGWIEKREDLRIHYISPFTFSFNISPQIEEFCKESSINLLERIEKYLLVAKITTTSPWEISVHDIDLVMFDQANAQTRIEVEASSIEIDNDFREQDWKQGNVYHVNYLLKLTLMDIKKLNIDVGLLVIQWKRKQQSPVYKDIELPHTESTMKVPELKRKKTEISAFINIPPNPKVGQLFTLRYKIINWTQSEKNIHVTVEVNDSFVFSGYKQTHFIVPGMGEYCFKVNCFPLSSGKVKLPKVKMVKKGEFEGDDDLNIIASGYKEGNEEDYFKSEYKKSLGRLEKGNIESMRNLYECVQEICINTSPYATESDNDRRNNDNIDENASSKRVMEDPIEESKQKSTHEQLDYDGLVFLF</sequence>
<reference evidence="4" key="1">
    <citation type="submission" date="2022-08" db="EMBL/GenBank/DDBJ databases">
        <authorList>
            <person name="Kallberg Y."/>
            <person name="Tangrot J."/>
            <person name="Rosling A."/>
        </authorList>
    </citation>
    <scope>NUCLEOTIDE SEQUENCE</scope>
    <source>
        <strain evidence="4">Wild A</strain>
    </source>
</reference>
<feature type="domain" description="Gryzun putative trafficking through Golgi" evidence="2">
    <location>
        <begin position="680"/>
        <end position="1207"/>
    </location>
</feature>
<dbReference type="InterPro" id="IPR021773">
    <property type="entry name" value="TPC11"/>
</dbReference>
<dbReference type="OrthoDB" id="6278596at2759"/>
<organism evidence="4 5">
    <name type="scientific">Funneliformis geosporum</name>
    <dbReference type="NCBI Taxonomy" id="1117311"/>
    <lineage>
        <taxon>Eukaryota</taxon>
        <taxon>Fungi</taxon>
        <taxon>Fungi incertae sedis</taxon>
        <taxon>Mucoromycota</taxon>
        <taxon>Glomeromycotina</taxon>
        <taxon>Glomeromycetes</taxon>
        <taxon>Glomerales</taxon>
        <taxon>Glomeraceae</taxon>
        <taxon>Funneliformis</taxon>
    </lineage>
</organism>
<evidence type="ECO:0000256" key="1">
    <source>
        <dbReference type="SAM" id="MobiDB-lite"/>
    </source>
</evidence>
<feature type="region of interest" description="Disordered" evidence="1">
    <location>
        <begin position="50"/>
        <end position="74"/>
    </location>
</feature>
<feature type="compositionally biased region" description="Basic and acidic residues" evidence="1">
    <location>
        <begin position="1303"/>
        <end position="1335"/>
    </location>
</feature>
<evidence type="ECO:0000313" key="4">
    <source>
        <dbReference type="EMBL" id="CAI2165209.1"/>
    </source>
</evidence>
<feature type="compositionally biased region" description="Polar residues" evidence="1">
    <location>
        <begin position="50"/>
        <end position="64"/>
    </location>
</feature>
<accession>A0A9W4WMM0</accession>
<dbReference type="PANTHER" id="PTHR14374:SF0">
    <property type="entry name" value="TRAFFICKING PROTEIN PARTICLE COMPLEX SUBUNIT 11"/>
    <property type="match status" value="1"/>
</dbReference>
<evidence type="ECO:0000313" key="5">
    <source>
        <dbReference type="Proteomes" id="UP001153678"/>
    </source>
</evidence>
<comment type="caution">
    <text evidence="4">The sequence shown here is derived from an EMBL/GenBank/DDBJ whole genome shotgun (WGS) entry which is preliminary data.</text>
</comment>
<keyword evidence="5" id="KW-1185">Reference proteome</keyword>
<feature type="region of interest" description="Disordered" evidence="1">
    <location>
        <begin position="1298"/>
        <end position="1335"/>
    </location>
</feature>
<evidence type="ECO:0000259" key="2">
    <source>
        <dbReference type="Pfam" id="PF07919"/>
    </source>
</evidence>
<dbReference type="Pfam" id="PF07919">
    <property type="entry name" value="Gryzun"/>
    <property type="match status" value="1"/>
</dbReference>
<protein>
    <submittedName>
        <fullName evidence="4">14274_t:CDS:1</fullName>
    </submittedName>
</protein>
<gene>
    <name evidence="4" type="ORF">FWILDA_LOCUS1955</name>
</gene>